<evidence type="ECO:0000259" key="1">
    <source>
        <dbReference type="Pfam" id="PF01243"/>
    </source>
</evidence>
<dbReference type="SUPFAM" id="SSF50475">
    <property type="entry name" value="FMN-binding split barrel"/>
    <property type="match status" value="1"/>
</dbReference>
<protein>
    <submittedName>
        <fullName evidence="2">General stress protein 26</fullName>
    </submittedName>
</protein>
<feature type="domain" description="Pyridoxamine 5'-phosphate oxidase N-terminal" evidence="1">
    <location>
        <begin position="33"/>
        <end position="153"/>
    </location>
</feature>
<reference evidence="2 3" key="1">
    <citation type="submission" date="2020-07" db="EMBL/GenBank/DDBJ databases">
        <title>Genomic Encyclopedia of Type Strains, Phase IV (KMG-V): Genome sequencing to study the core and pangenomes of soil and plant-associated prokaryotes.</title>
        <authorList>
            <person name="Whitman W."/>
        </authorList>
    </citation>
    <scope>NUCLEOTIDE SEQUENCE [LARGE SCALE GENOMIC DNA]</scope>
    <source>
        <strain evidence="2 3">M8UP30</strain>
    </source>
</reference>
<dbReference type="AlphaFoldDB" id="A0A7Y9NLP8"/>
<name>A0A7Y9NLP8_9BACT</name>
<accession>A0A7Y9NLP8</accession>
<comment type="caution">
    <text evidence="2">The sequence shown here is derived from an EMBL/GenBank/DDBJ whole genome shotgun (WGS) entry which is preliminary data.</text>
</comment>
<gene>
    <name evidence="2" type="ORF">HDF12_002050</name>
</gene>
<dbReference type="Proteomes" id="UP000534186">
    <property type="component" value="Unassembled WGS sequence"/>
</dbReference>
<organism evidence="2 3">
    <name type="scientific">Tunturiibacter lichenicola</name>
    <dbReference type="NCBI Taxonomy" id="2051959"/>
    <lineage>
        <taxon>Bacteria</taxon>
        <taxon>Pseudomonadati</taxon>
        <taxon>Acidobacteriota</taxon>
        <taxon>Terriglobia</taxon>
        <taxon>Terriglobales</taxon>
        <taxon>Acidobacteriaceae</taxon>
        <taxon>Tunturiibacter</taxon>
    </lineage>
</organism>
<dbReference type="InterPro" id="IPR012349">
    <property type="entry name" value="Split_barrel_FMN-bd"/>
</dbReference>
<dbReference type="InterPro" id="IPR011576">
    <property type="entry name" value="Pyridox_Oxase_N"/>
</dbReference>
<evidence type="ECO:0000313" key="3">
    <source>
        <dbReference type="Proteomes" id="UP000534186"/>
    </source>
</evidence>
<dbReference type="Gene3D" id="2.30.110.10">
    <property type="entry name" value="Electron Transport, Fmn-binding Protein, Chain A"/>
    <property type="match status" value="1"/>
</dbReference>
<sequence>MARWRVFRAPWIVDFRGGRLIVDDDESLTIMTKAELYEFLAAHTLGVLGSISGEGVPQSALVGIAVTEDLEIVFDTLNITRKYRNLTSNPKASLVVGWEGERTVQLEGEAFLPVGEELTQYKNIYFSAWPDGVDRQNWPGLVYFVVRPRWIRFSDFDQRPPRIEEMVFGM</sequence>
<dbReference type="EMBL" id="JACCCV010000001">
    <property type="protein sequence ID" value="NYF51685.1"/>
    <property type="molecule type" value="Genomic_DNA"/>
</dbReference>
<proteinExistence type="predicted"/>
<dbReference type="Pfam" id="PF01243">
    <property type="entry name" value="PNPOx_N"/>
    <property type="match status" value="1"/>
</dbReference>
<evidence type="ECO:0000313" key="2">
    <source>
        <dbReference type="EMBL" id="NYF51685.1"/>
    </source>
</evidence>